<keyword evidence="3" id="KW-1185">Reference proteome</keyword>
<evidence type="ECO:0000313" key="2">
    <source>
        <dbReference type="EMBL" id="GAA1772272.1"/>
    </source>
</evidence>
<dbReference type="Proteomes" id="UP001500506">
    <property type="component" value="Unassembled WGS sequence"/>
</dbReference>
<evidence type="ECO:0000313" key="3">
    <source>
        <dbReference type="Proteomes" id="UP001500506"/>
    </source>
</evidence>
<name>A0ABN2L2S2_9MICO</name>
<dbReference type="Pfam" id="PF01844">
    <property type="entry name" value="HNH"/>
    <property type="match status" value="1"/>
</dbReference>
<sequence>MNIDFEPIAVRDVYDGYMNAGYDGVVGYGGALDIRPKFQREFVYDNARQQAVINSILSGFPLNTMYWAKQTDPSTGDVAFEMLDGQQRTMSICEYLEGSFSVIVGGNPKTFDNLSAVDQERILDYKLMVYQCMGDEDEQLAWFEVINIAGLTLRPQELRNAVYTGPWLTDAKRYFSRENQGAHKLAKDYVTAGDVNRQDLLQKAIEWQGGKGDGSVKSYMNAHRKDANANALWTYFKSVIDWAKLIFPTRRAQLRSVPWNVLYEKYGQDQLDAGELEKRVKALMSDDEVQKRSGIYTFVLTGDERALSLRAFTVNQKLEAYEKQNGICPKCGEHYEFEEMDGDHILPWSKGGKTTSENCQMLCIRDNRSGG</sequence>
<proteinExistence type="predicted"/>
<protein>
    <recommendedName>
        <fullName evidence="1">HNH nuclease domain-containing protein</fullName>
    </recommendedName>
</protein>
<evidence type="ECO:0000259" key="1">
    <source>
        <dbReference type="SMART" id="SM00507"/>
    </source>
</evidence>
<comment type="caution">
    <text evidence="2">The sequence shown here is derived from an EMBL/GenBank/DDBJ whole genome shotgun (WGS) entry which is preliminary data.</text>
</comment>
<organism evidence="2 3">
    <name type="scientific">Agromyces humatus</name>
    <dbReference type="NCBI Taxonomy" id="279573"/>
    <lineage>
        <taxon>Bacteria</taxon>
        <taxon>Bacillati</taxon>
        <taxon>Actinomycetota</taxon>
        <taxon>Actinomycetes</taxon>
        <taxon>Micrococcales</taxon>
        <taxon>Microbacteriaceae</taxon>
        <taxon>Agromyces</taxon>
    </lineage>
</organism>
<dbReference type="SMART" id="SM00507">
    <property type="entry name" value="HNHc"/>
    <property type="match status" value="1"/>
</dbReference>
<reference evidence="2 3" key="1">
    <citation type="journal article" date="2019" name="Int. J. Syst. Evol. Microbiol.">
        <title>The Global Catalogue of Microorganisms (GCM) 10K type strain sequencing project: providing services to taxonomists for standard genome sequencing and annotation.</title>
        <authorList>
            <consortium name="The Broad Institute Genomics Platform"/>
            <consortium name="The Broad Institute Genome Sequencing Center for Infectious Disease"/>
            <person name="Wu L."/>
            <person name="Ma J."/>
        </authorList>
    </citation>
    <scope>NUCLEOTIDE SEQUENCE [LARGE SCALE GENOMIC DNA]</scope>
    <source>
        <strain evidence="2 3">JCM 14319</strain>
    </source>
</reference>
<dbReference type="PANTHER" id="PTHR39639">
    <property type="entry name" value="CHROMOSOME 16, WHOLE GENOME SHOTGUN SEQUENCE"/>
    <property type="match status" value="1"/>
</dbReference>
<accession>A0ABN2L2S2</accession>
<dbReference type="EMBL" id="BAAANH010000011">
    <property type="protein sequence ID" value="GAA1772272.1"/>
    <property type="molecule type" value="Genomic_DNA"/>
</dbReference>
<dbReference type="InterPro" id="IPR003615">
    <property type="entry name" value="HNH_nuc"/>
</dbReference>
<dbReference type="RefSeq" id="WP_344257672.1">
    <property type="nucleotide sequence ID" value="NZ_BAAANH010000011.1"/>
</dbReference>
<dbReference type="Gene3D" id="1.10.30.50">
    <property type="match status" value="1"/>
</dbReference>
<dbReference type="InterPro" id="IPR002711">
    <property type="entry name" value="HNH"/>
</dbReference>
<feature type="domain" description="HNH nuclease" evidence="1">
    <location>
        <begin position="315"/>
        <end position="368"/>
    </location>
</feature>
<dbReference type="InterPro" id="IPR004919">
    <property type="entry name" value="GmrSD_N"/>
</dbReference>
<dbReference type="PANTHER" id="PTHR39639:SF1">
    <property type="entry name" value="DUF262 DOMAIN-CONTAINING PROTEIN"/>
    <property type="match status" value="1"/>
</dbReference>
<dbReference type="CDD" id="cd00085">
    <property type="entry name" value="HNHc"/>
    <property type="match status" value="1"/>
</dbReference>
<dbReference type="Pfam" id="PF03235">
    <property type="entry name" value="GmrSD_N"/>
    <property type="match status" value="1"/>
</dbReference>
<gene>
    <name evidence="2" type="ORF">GCM10009747_37570</name>
</gene>